<gene>
    <name evidence="1" type="ORF">vBKpn2P2_15</name>
</gene>
<accession>A0AAU8EEZ8</accession>
<proteinExistence type="predicted"/>
<evidence type="ECO:0000313" key="1">
    <source>
        <dbReference type="EMBL" id="XCG96863.1"/>
    </source>
</evidence>
<sequence>MVTLQFTEDQIYALSVAVSRARDVLPELCAEAQRMGDTEMVEFYKFAVQQLGSLPDCLLTE</sequence>
<organism evidence="1">
    <name type="scientific">Klebsiella phage vB_Kpn2-P2</name>
    <dbReference type="NCBI Taxonomy" id="3230849"/>
    <lineage>
        <taxon>Viruses</taxon>
    </lineage>
</organism>
<dbReference type="EMBL" id="PP848851">
    <property type="protein sequence ID" value="XCG96863.1"/>
    <property type="molecule type" value="Genomic_DNA"/>
</dbReference>
<reference evidence="1" key="1">
    <citation type="submission" date="2024-05" db="EMBL/GenBank/DDBJ databases">
        <authorList>
            <person name="Ferriol-Gonzalez C."/>
            <person name="Concha-Eloko R."/>
            <person name="Bernabeu-Gimeno M."/>
            <person name="Fernandez-Cuenca F."/>
            <person name="Canada-Garcia J.E."/>
            <person name="Garcia-Cobos S."/>
            <person name="Sanjuan R."/>
            <person name="Domingo-Calap P."/>
        </authorList>
    </citation>
    <scope>NUCLEOTIDE SEQUENCE</scope>
</reference>
<name>A0AAU8EEZ8_9VIRU</name>
<protein>
    <submittedName>
        <fullName evidence="1">Uncharacterized protein</fullName>
    </submittedName>
</protein>